<dbReference type="InterPro" id="IPR036291">
    <property type="entry name" value="NAD(P)-bd_dom_sf"/>
</dbReference>
<dbReference type="Proteomes" id="UP000177912">
    <property type="component" value="Unassembled WGS sequence"/>
</dbReference>
<evidence type="ECO:0000256" key="1">
    <source>
        <dbReference type="ARBA" id="ARBA00007637"/>
    </source>
</evidence>
<gene>
    <name evidence="3" type="ORF">A2826_02680</name>
</gene>
<dbReference type="AlphaFoldDB" id="A0A1F5NRN6"/>
<comment type="caution">
    <text evidence="3">The sequence shown here is derived from an EMBL/GenBank/DDBJ whole genome shotgun (WGS) entry which is preliminary data.</text>
</comment>
<dbReference type="PANTHER" id="PTHR43000">
    <property type="entry name" value="DTDP-D-GLUCOSE 4,6-DEHYDRATASE-RELATED"/>
    <property type="match status" value="1"/>
</dbReference>
<evidence type="ECO:0000313" key="3">
    <source>
        <dbReference type="EMBL" id="OGE80336.1"/>
    </source>
</evidence>
<name>A0A1F5NRN6_9BACT</name>
<dbReference type="Gene3D" id="3.40.50.720">
    <property type="entry name" value="NAD(P)-binding Rossmann-like Domain"/>
    <property type="match status" value="1"/>
</dbReference>
<reference evidence="3 4" key="1">
    <citation type="journal article" date="2016" name="Nat. Commun.">
        <title>Thousands of microbial genomes shed light on interconnected biogeochemical processes in an aquifer system.</title>
        <authorList>
            <person name="Anantharaman K."/>
            <person name="Brown C.T."/>
            <person name="Hug L.A."/>
            <person name="Sharon I."/>
            <person name="Castelle C.J."/>
            <person name="Probst A.J."/>
            <person name="Thomas B.C."/>
            <person name="Singh A."/>
            <person name="Wilkins M.J."/>
            <person name="Karaoz U."/>
            <person name="Brodie E.L."/>
            <person name="Williams K.H."/>
            <person name="Hubbard S.S."/>
            <person name="Banfield J.F."/>
        </authorList>
    </citation>
    <scope>NUCLEOTIDE SEQUENCE [LARGE SCALE GENOMIC DNA]</scope>
</reference>
<dbReference type="InterPro" id="IPR001509">
    <property type="entry name" value="Epimerase_deHydtase"/>
</dbReference>
<proteinExistence type="inferred from homology"/>
<sequence length="320" mass="35736">MKVKGKIVLVTGGAGFIGSHLVDRVLEEGAAKIIILDNFVSGSRDNIKYILDDSKVEVVEGDVYDFNLVKKLVARVDIIFHEAASKLVVSRERPRVDLNTNIVGTFNILEACKGTEKRLIHASTGSVLGETSGEAMTEDHPRNPTTMYGISKGAAEFYCSFYHREFGVRVSILRYFHVFGPRQDYEGEAGVVSIFLGKVLRGESPIIFGSGEQIRCLTYVLDDVNANFMLLENDETVGQIYNVASHNRISVKDLAEKVIKTYGHGLRSEYGPARAGEVLRPIPDTGKIEKLGFKESISFEEGLEKTWQWIKKKEREKNRT</sequence>
<comment type="similarity">
    <text evidence="1">Belongs to the NAD(P)-dependent epimerase/dehydratase family.</text>
</comment>
<evidence type="ECO:0000313" key="4">
    <source>
        <dbReference type="Proteomes" id="UP000177912"/>
    </source>
</evidence>
<dbReference type="SUPFAM" id="SSF51735">
    <property type="entry name" value="NAD(P)-binding Rossmann-fold domains"/>
    <property type="match status" value="1"/>
</dbReference>
<dbReference type="EMBL" id="MFEI01000034">
    <property type="protein sequence ID" value="OGE80336.1"/>
    <property type="molecule type" value="Genomic_DNA"/>
</dbReference>
<organism evidence="3 4">
    <name type="scientific">Candidatus Doudnabacteria bacterium RIFCSPHIGHO2_01_FULL_43_23</name>
    <dbReference type="NCBI Taxonomy" id="1817822"/>
    <lineage>
        <taxon>Bacteria</taxon>
        <taxon>Candidatus Doudnaibacteriota</taxon>
    </lineage>
</organism>
<feature type="domain" description="NAD-dependent epimerase/dehydratase" evidence="2">
    <location>
        <begin position="8"/>
        <end position="244"/>
    </location>
</feature>
<evidence type="ECO:0000259" key="2">
    <source>
        <dbReference type="Pfam" id="PF01370"/>
    </source>
</evidence>
<accession>A0A1F5NRN6</accession>
<dbReference type="STRING" id="1817822.A2826_02680"/>
<dbReference type="Pfam" id="PF01370">
    <property type="entry name" value="Epimerase"/>
    <property type="match status" value="1"/>
</dbReference>
<protein>
    <recommendedName>
        <fullName evidence="2">NAD-dependent epimerase/dehydratase domain-containing protein</fullName>
    </recommendedName>
</protein>